<keyword evidence="8 12" id="KW-0249">Electron transport</keyword>
<dbReference type="GO" id="GO:0009055">
    <property type="term" value="F:electron transfer activity"/>
    <property type="evidence" value="ECO:0007669"/>
    <property type="project" value="InterPro"/>
</dbReference>
<dbReference type="CDD" id="cd00284">
    <property type="entry name" value="Cytochrome_b_N"/>
    <property type="match status" value="1"/>
</dbReference>
<evidence type="ECO:0000256" key="11">
    <source>
        <dbReference type="ARBA" id="ARBA00023136"/>
    </source>
</evidence>
<keyword evidence="10" id="KW-0408">Iron</keyword>
<dbReference type="InterPro" id="IPR027387">
    <property type="entry name" value="Cytb/b6-like_sf"/>
</dbReference>
<feature type="transmembrane region" description="Helical" evidence="13">
    <location>
        <begin position="276"/>
        <end position="297"/>
    </location>
</feature>
<dbReference type="InterPro" id="IPR005798">
    <property type="entry name" value="Cyt_b/b6_C"/>
</dbReference>
<dbReference type="SUPFAM" id="SSF81648">
    <property type="entry name" value="a domain/subunit of cytochrome bc1 complex (Ubiquinol-cytochrome c reductase)"/>
    <property type="match status" value="1"/>
</dbReference>
<evidence type="ECO:0000256" key="7">
    <source>
        <dbReference type="ARBA" id="ARBA00022723"/>
    </source>
</evidence>
<protein>
    <recommendedName>
        <fullName evidence="12">Cytochrome b</fullName>
    </recommendedName>
</protein>
<comment type="subunit">
    <text evidence="2 12">The main subunits of complex b-c1 are: cytochrome b, cytochrome c1 and the Rieske protein.</text>
</comment>
<dbReference type="PROSITE" id="PS51003">
    <property type="entry name" value="CYTB_CTER"/>
    <property type="match status" value="1"/>
</dbReference>
<dbReference type="OrthoDB" id="9804503at2"/>
<keyword evidence="17" id="KW-1185">Reference proteome</keyword>
<evidence type="ECO:0000256" key="2">
    <source>
        <dbReference type="ARBA" id="ARBA00011649"/>
    </source>
</evidence>
<evidence type="ECO:0000256" key="5">
    <source>
        <dbReference type="ARBA" id="ARBA00022660"/>
    </source>
</evidence>
<evidence type="ECO:0000256" key="6">
    <source>
        <dbReference type="ARBA" id="ARBA00022692"/>
    </source>
</evidence>
<feature type="transmembrane region" description="Helical" evidence="13">
    <location>
        <begin position="68"/>
        <end position="92"/>
    </location>
</feature>
<feature type="domain" description="Cytochrome b/b6 N-terminal region profile" evidence="14">
    <location>
        <begin position="40"/>
        <end position="254"/>
    </location>
</feature>
<evidence type="ECO:0000256" key="13">
    <source>
        <dbReference type="SAM" id="Phobius"/>
    </source>
</evidence>
<dbReference type="InterPro" id="IPR016174">
    <property type="entry name" value="Di-haem_cyt_TM"/>
</dbReference>
<evidence type="ECO:0000256" key="4">
    <source>
        <dbReference type="ARBA" id="ARBA00022617"/>
    </source>
</evidence>
<keyword evidence="6 12" id="KW-0812">Transmembrane</keyword>
<proteinExistence type="inferred from homology"/>
<reference evidence="16 17" key="1">
    <citation type="submission" date="2019-03" db="EMBL/GenBank/DDBJ databases">
        <title>The complete genome sequence of Swingsia_sp. F3b2 LMG30590(T).</title>
        <authorList>
            <person name="Chua K.-O."/>
            <person name="Chan K.-G."/>
            <person name="See-Too W.-S."/>
        </authorList>
    </citation>
    <scope>NUCLEOTIDE SEQUENCE [LARGE SCALE GENOMIC DNA]</scope>
    <source>
        <strain evidence="16 17">F3b2</strain>
    </source>
</reference>
<dbReference type="GO" id="GO:0016020">
    <property type="term" value="C:membrane"/>
    <property type="evidence" value="ECO:0007669"/>
    <property type="project" value="UniProtKB-SubCell"/>
</dbReference>
<keyword evidence="4 12" id="KW-0349">Heme</keyword>
<dbReference type="EMBL" id="CP038231">
    <property type="protein sequence ID" value="QDH13292.1"/>
    <property type="molecule type" value="Genomic_DNA"/>
</dbReference>
<dbReference type="Proteomes" id="UP000318709">
    <property type="component" value="Chromosome"/>
</dbReference>
<evidence type="ECO:0000256" key="9">
    <source>
        <dbReference type="ARBA" id="ARBA00022989"/>
    </source>
</evidence>
<dbReference type="PANTHER" id="PTHR19271:SF16">
    <property type="entry name" value="CYTOCHROME B"/>
    <property type="match status" value="1"/>
</dbReference>
<feature type="transmembrane region" description="Helical" evidence="13">
    <location>
        <begin position="154"/>
        <end position="174"/>
    </location>
</feature>
<dbReference type="InterPro" id="IPR036150">
    <property type="entry name" value="Cyt_b/b6_C_sf"/>
</dbReference>
<evidence type="ECO:0000259" key="14">
    <source>
        <dbReference type="PROSITE" id="PS51002"/>
    </source>
</evidence>
<dbReference type="GO" id="GO:0046872">
    <property type="term" value="F:metal ion binding"/>
    <property type="evidence" value="ECO:0007669"/>
    <property type="project" value="UniProtKB-KW"/>
</dbReference>
<feature type="transmembrane region" description="Helical" evidence="13">
    <location>
        <begin position="123"/>
        <end position="142"/>
    </location>
</feature>
<keyword evidence="9 13" id="KW-1133">Transmembrane helix</keyword>
<accession>A0A4Y6U7J6</accession>
<dbReference type="PANTHER" id="PTHR19271">
    <property type="entry name" value="CYTOCHROME B"/>
    <property type="match status" value="1"/>
</dbReference>
<dbReference type="Pfam" id="PF00032">
    <property type="entry name" value="Cytochrom_B_C"/>
    <property type="match status" value="1"/>
</dbReference>
<keyword evidence="3 12" id="KW-0813">Transport</keyword>
<dbReference type="GO" id="GO:0016491">
    <property type="term" value="F:oxidoreductase activity"/>
    <property type="evidence" value="ECO:0007669"/>
    <property type="project" value="InterPro"/>
</dbReference>
<comment type="cofactor">
    <cofactor evidence="12">
        <name>heme b</name>
        <dbReference type="ChEBI" id="CHEBI:60344"/>
    </cofactor>
    <text evidence="12">Binds 2 heme groups non-covalently.</text>
</comment>
<evidence type="ECO:0000259" key="15">
    <source>
        <dbReference type="PROSITE" id="PS51003"/>
    </source>
</evidence>
<dbReference type="InterPro" id="IPR005797">
    <property type="entry name" value="Cyt_b/b6_N"/>
</dbReference>
<dbReference type="Gene3D" id="1.20.810.10">
    <property type="entry name" value="Cytochrome Bc1 Complex, Chain C"/>
    <property type="match status" value="1"/>
</dbReference>
<comment type="similarity">
    <text evidence="12">Belongs to the cytochrome b family.</text>
</comment>
<dbReference type="AlphaFoldDB" id="A0A4Y6U7J6"/>
<evidence type="ECO:0000256" key="12">
    <source>
        <dbReference type="RuleBase" id="RU003385"/>
    </source>
</evidence>
<dbReference type="RefSeq" id="WP_141442953.1">
    <property type="nucleotide sequence ID" value="NZ_CP038231.1"/>
</dbReference>
<evidence type="ECO:0000313" key="17">
    <source>
        <dbReference type="Proteomes" id="UP000318709"/>
    </source>
</evidence>
<dbReference type="SUPFAM" id="SSF81342">
    <property type="entry name" value="Transmembrane di-heme cytochromes"/>
    <property type="match status" value="1"/>
</dbReference>
<evidence type="ECO:0000313" key="16">
    <source>
        <dbReference type="EMBL" id="QDH13292.1"/>
    </source>
</evidence>
<feature type="transmembrane region" description="Helical" evidence="13">
    <location>
        <begin position="396"/>
        <end position="418"/>
    </location>
</feature>
<dbReference type="GO" id="GO:0022904">
    <property type="term" value="P:respiratory electron transport chain"/>
    <property type="evidence" value="ECO:0007669"/>
    <property type="project" value="InterPro"/>
</dbReference>
<dbReference type="KEGG" id="swf:E3E12_02700"/>
<evidence type="ECO:0000256" key="1">
    <source>
        <dbReference type="ARBA" id="ARBA00004141"/>
    </source>
</evidence>
<evidence type="ECO:0000256" key="3">
    <source>
        <dbReference type="ARBA" id="ARBA00022448"/>
    </source>
</evidence>
<dbReference type="InterPro" id="IPR048259">
    <property type="entry name" value="Cytochrome_b_N_euk/bac"/>
</dbReference>
<keyword evidence="7" id="KW-0479">Metal-binding</keyword>
<keyword evidence="5 12" id="KW-0679">Respiratory chain</keyword>
<comment type="subcellular location">
    <subcellularLocation>
        <location evidence="1">Membrane</location>
        <topology evidence="1">Multi-pass membrane protein</topology>
    </subcellularLocation>
</comment>
<feature type="transmembrane region" description="Helical" evidence="13">
    <location>
        <begin position="224"/>
        <end position="248"/>
    </location>
</feature>
<organism evidence="16 17">
    <name type="scientific">Formicincola oecophyllae</name>
    <dbReference type="NCBI Taxonomy" id="2558361"/>
    <lineage>
        <taxon>Bacteria</taxon>
        <taxon>Pseudomonadati</taxon>
        <taxon>Pseudomonadota</taxon>
        <taxon>Alphaproteobacteria</taxon>
        <taxon>Acetobacterales</taxon>
        <taxon>Acetobacteraceae</taxon>
        <taxon>Formicincola</taxon>
    </lineage>
</organism>
<feature type="transmembrane region" description="Helical" evidence="13">
    <location>
        <begin position="366"/>
        <end position="384"/>
    </location>
</feature>
<evidence type="ECO:0000256" key="10">
    <source>
        <dbReference type="ARBA" id="ARBA00023004"/>
    </source>
</evidence>
<name>A0A4Y6U7J6_9PROT</name>
<comment type="function">
    <text evidence="12">Component of the ubiquinol-cytochrome c reductase complex (complex III or cytochrome b-c1 complex), which is a respiratory chain that generates an electrochemical potential coupled to ATP synthesis.</text>
</comment>
<dbReference type="PROSITE" id="PS51002">
    <property type="entry name" value="CYTB_NTER"/>
    <property type="match status" value="1"/>
</dbReference>
<feature type="domain" description="Cytochrome b/b6 C-terminal region profile" evidence="15">
    <location>
        <begin position="257"/>
        <end position="426"/>
    </location>
</feature>
<gene>
    <name evidence="16" type="ORF">E3E12_02700</name>
</gene>
<dbReference type="Pfam" id="PF00033">
    <property type="entry name" value="Cytochrome_B"/>
    <property type="match status" value="1"/>
</dbReference>
<sequence length="432" mass="47569">MPSNPPDQTKQLDVWERAQAELKGEEDFCRRLGRQVGHAFTQWLNQRLPFLGTAWRHMRDYPMPAVNWWWTLGACLMMLVGLMVVSGLFLAANYNPALVGAFSSVQDVNRHVPWGWLVRNSHAAGASLLFALLYLHMLRGLFYGSYRAPRELVWWSGLVMMLAFMLTAFAGYVLPWGQMSYWGAEVITSAVRSLPGVGQVLAGWLLGHDNAPNGLGAVALRRFYLLHVVMGFVLCGLTMVHVVALHGVGSSNPTLEGRHPDLRKEPFWPRYALRDLLACTVTVACGVVLACLLPMLVYKSENLLPANALKTPEHIAPEWYLAPWFAMLRAIPSELGGLTVAAGSILVLFALPFLDGSCPTTPTRLVRRLGWGAFAVAFLVLAVAGEQVPSALGLALSRVALVVWFAVPCLVVPLCAWLDKRCDAGQQTPKLC</sequence>
<feature type="transmembrane region" description="Helical" evidence="13">
    <location>
        <begin position="335"/>
        <end position="354"/>
    </location>
</feature>
<evidence type="ECO:0000256" key="8">
    <source>
        <dbReference type="ARBA" id="ARBA00022982"/>
    </source>
</evidence>
<keyword evidence="11 13" id="KW-0472">Membrane</keyword>